<reference evidence="1" key="1">
    <citation type="journal article" date="2016" name="Front. Microbiol.">
        <title>Genome Sequence of the Piezophilic, Mesophilic Sulfate-Reducing Bacterium Desulfovibrio indicus J2T.</title>
        <authorList>
            <person name="Cao J."/>
            <person name="Maignien L."/>
            <person name="Shao Z."/>
            <person name="Alain K."/>
            <person name="Jebbar M."/>
        </authorList>
    </citation>
    <scope>NUCLEOTIDE SEQUENCE</scope>
    <source>
        <strain evidence="1">NBRC 103626</strain>
    </source>
</reference>
<dbReference type="EMBL" id="BPQM01000178">
    <property type="protein sequence ID" value="GJD81957.1"/>
    <property type="molecule type" value="Genomic_DNA"/>
</dbReference>
<dbReference type="RefSeq" id="WP_238307175.1">
    <property type="nucleotide sequence ID" value="NZ_BPQM01000178.1"/>
</dbReference>
<gene>
    <name evidence="1" type="ORF">NBEOAGPD_5214</name>
</gene>
<sequence length="244" mass="26028">MQFVSYINLGAGGPAPVAEDPAEALAAQRAAVAAYLAACRGRLIAETRESRVDDVEPARTALEEAFALCRQHGAALLVAKLGPVSGDRGFLTALRRERERHGLRFFAADMPEANAGTLGILTALTALEAPPPESADRRARKRNFLTGLEARLHPRRRRGVGAGRAECPAPLRGGRPVGEPPCLPRTLERALGVAPVLAEIRAAGATTFEQIAHALNELGVPSARGDRWYPSQVRRVEKRIASAG</sequence>
<dbReference type="Proteomes" id="UP001055108">
    <property type="component" value="Unassembled WGS sequence"/>
</dbReference>
<name>A0AA37HTM5_9HYPH</name>
<evidence type="ECO:0008006" key="3">
    <source>
        <dbReference type="Google" id="ProtNLM"/>
    </source>
</evidence>
<organism evidence="1 2">
    <name type="scientific">Methylobacterium gregans</name>
    <dbReference type="NCBI Taxonomy" id="374424"/>
    <lineage>
        <taxon>Bacteria</taxon>
        <taxon>Pseudomonadati</taxon>
        <taxon>Pseudomonadota</taxon>
        <taxon>Alphaproteobacteria</taxon>
        <taxon>Hyphomicrobiales</taxon>
        <taxon>Methylobacteriaceae</taxon>
        <taxon>Methylobacterium</taxon>
    </lineage>
</organism>
<dbReference type="AlphaFoldDB" id="A0AA37HTM5"/>
<keyword evidence="2" id="KW-1185">Reference proteome</keyword>
<evidence type="ECO:0000313" key="1">
    <source>
        <dbReference type="EMBL" id="GJD81957.1"/>
    </source>
</evidence>
<protein>
    <recommendedName>
        <fullName evidence="3">Resolvase domain protein</fullName>
    </recommendedName>
</protein>
<evidence type="ECO:0000313" key="2">
    <source>
        <dbReference type="Proteomes" id="UP001055108"/>
    </source>
</evidence>
<proteinExistence type="predicted"/>
<reference evidence="1" key="2">
    <citation type="submission" date="2021-08" db="EMBL/GenBank/DDBJ databases">
        <authorList>
            <person name="Tani A."/>
            <person name="Ola A."/>
            <person name="Ogura Y."/>
            <person name="Katsura K."/>
            <person name="Hayashi T."/>
        </authorList>
    </citation>
    <scope>NUCLEOTIDE SEQUENCE</scope>
    <source>
        <strain evidence="1">NBRC 103626</strain>
    </source>
</reference>
<accession>A0AA37HTM5</accession>
<comment type="caution">
    <text evidence="1">The sequence shown here is derived from an EMBL/GenBank/DDBJ whole genome shotgun (WGS) entry which is preliminary data.</text>
</comment>